<feature type="region of interest" description="Disordered" evidence="2">
    <location>
        <begin position="1"/>
        <end position="20"/>
    </location>
</feature>
<dbReference type="RefSeq" id="XP_033671671.1">
    <property type="nucleotide sequence ID" value="XM_033815798.1"/>
</dbReference>
<feature type="region of interest" description="Disordered" evidence="2">
    <location>
        <begin position="599"/>
        <end position="631"/>
    </location>
</feature>
<evidence type="ECO:0000313" key="4">
    <source>
        <dbReference type="Proteomes" id="UP000799537"/>
    </source>
</evidence>
<sequence length="631" mass="73082">MSQPAQLHRCSDDDGRDESWPWNDKWLKSIKDEHDKFFTDLKNEGRRLEKELRNDDNTASSPFSAFKRFVDSNFHALTDGFKNFPTNVADLRAKMQREQERSREEELEISRGWTGSDDTPDHIQLELLRSTEQERRDAFNATTTILAEAQRRNAHVPRAKIKALFNDPESMLGYLDRLASPMLALGGAWYYMPETGDKLPTADSWRWLAPQPRWLSVDWFKRSPYSPIRLEAYPDLGLEGAKWRAAFEDLMDATLDKPMESRERVGMRALHGKPQSTYYGPGLEWLLSLQCRGILPPLLPRAYNEAESKNILQSSRNGSIVETIRQHKQDLALNPEQARGWHTALYKDFSDLMSEVATKATSDIEAEPIEEIMPYRIQPATEQDLYDSPYIRSSNALSNDSQLTPFQKNALEEESRRLDQQSQKWNALVQALNEFDIDTAADMLDEWYRVHGDVEGLLQQEDGRLRVLDAAIMKSKLPDDDLHKQEVVRRLFDFNDFDDDTIEKMERRLGLIKRFNEVNQKDAQFPGVPDEDLLDTVERLEQERENLDRMVGERVEEKPVAQQKPEVLSALTTTETTRLPDGTITTKIVLKKRFADGREETSESVHTAKEHLEQYQQDAEDKTKKKGWFWS</sequence>
<organism evidence="3 4">
    <name type="scientific">Zasmidium cellare ATCC 36951</name>
    <dbReference type="NCBI Taxonomy" id="1080233"/>
    <lineage>
        <taxon>Eukaryota</taxon>
        <taxon>Fungi</taxon>
        <taxon>Dikarya</taxon>
        <taxon>Ascomycota</taxon>
        <taxon>Pezizomycotina</taxon>
        <taxon>Dothideomycetes</taxon>
        <taxon>Dothideomycetidae</taxon>
        <taxon>Mycosphaerellales</taxon>
        <taxon>Mycosphaerellaceae</taxon>
        <taxon>Zasmidium</taxon>
    </lineage>
</organism>
<proteinExistence type="predicted"/>
<evidence type="ECO:0000313" key="3">
    <source>
        <dbReference type="EMBL" id="KAF2170782.1"/>
    </source>
</evidence>
<name>A0A6A6CY24_ZASCE</name>
<dbReference type="AlphaFoldDB" id="A0A6A6CY24"/>
<evidence type="ECO:0000256" key="1">
    <source>
        <dbReference type="SAM" id="Coils"/>
    </source>
</evidence>
<feature type="compositionally biased region" description="Basic and acidic residues" evidence="2">
    <location>
        <begin position="9"/>
        <end position="20"/>
    </location>
</feature>
<dbReference type="OrthoDB" id="4586300at2759"/>
<evidence type="ECO:0000256" key="2">
    <source>
        <dbReference type="SAM" id="MobiDB-lite"/>
    </source>
</evidence>
<dbReference type="GeneID" id="54569070"/>
<gene>
    <name evidence="3" type="ORF">M409DRAFT_63846</name>
</gene>
<protein>
    <submittedName>
        <fullName evidence="3">Uncharacterized protein</fullName>
    </submittedName>
</protein>
<reference evidence="3" key="1">
    <citation type="journal article" date="2020" name="Stud. Mycol.">
        <title>101 Dothideomycetes genomes: a test case for predicting lifestyles and emergence of pathogens.</title>
        <authorList>
            <person name="Haridas S."/>
            <person name="Albert R."/>
            <person name="Binder M."/>
            <person name="Bloem J."/>
            <person name="Labutti K."/>
            <person name="Salamov A."/>
            <person name="Andreopoulos B."/>
            <person name="Baker S."/>
            <person name="Barry K."/>
            <person name="Bills G."/>
            <person name="Bluhm B."/>
            <person name="Cannon C."/>
            <person name="Castanera R."/>
            <person name="Culley D."/>
            <person name="Daum C."/>
            <person name="Ezra D."/>
            <person name="Gonzalez J."/>
            <person name="Henrissat B."/>
            <person name="Kuo A."/>
            <person name="Liang C."/>
            <person name="Lipzen A."/>
            <person name="Lutzoni F."/>
            <person name="Magnuson J."/>
            <person name="Mondo S."/>
            <person name="Nolan M."/>
            <person name="Ohm R."/>
            <person name="Pangilinan J."/>
            <person name="Park H.-J."/>
            <person name="Ramirez L."/>
            <person name="Alfaro M."/>
            <person name="Sun H."/>
            <person name="Tritt A."/>
            <person name="Yoshinaga Y."/>
            <person name="Zwiers L.-H."/>
            <person name="Turgeon B."/>
            <person name="Goodwin S."/>
            <person name="Spatafora J."/>
            <person name="Crous P."/>
            <person name="Grigoriev I."/>
        </authorList>
    </citation>
    <scope>NUCLEOTIDE SEQUENCE</scope>
    <source>
        <strain evidence="3">ATCC 36951</strain>
    </source>
</reference>
<keyword evidence="1" id="KW-0175">Coiled coil</keyword>
<feature type="compositionally biased region" description="Basic and acidic residues" evidence="2">
    <location>
        <begin position="599"/>
        <end position="623"/>
    </location>
</feature>
<feature type="coiled-coil region" evidence="1">
    <location>
        <begin position="530"/>
        <end position="557"/>
    </location>
</feature>
<keyword evidence="4" id="KW-1185">Reference proteome</keyword>
<dbReference type="EMBL" id="ML993584">
    <property type="protein sequence ID" value="KAF2170782.1"/>
    <property type="molecule type" value="Genomic_DNA"/>
</dbReference>
<dbReference type="Proteomes" id="UP000799537">
    <property type="component" value="Unassembled WGS sequence"/>
</dbReference>
<accession>A0A6A6CY24</accession>